<sequence>MFGLGYLFMILSFISRAMRSKTLEHLFLERLKQTHSKIWHQFTKDVVYIRRVLNESYLLKFKPVYKKEASSRDQPLRRSRSAPNLTEWPVLCKAPAAVPAACRTSDDEDEEAVRQRFEKHRMKRRRALSQNKMRSLLRRTKATSEIDLAHIDKEATFGADIASYEILSRVVDALETAVPNQPGDHQHQHQHQHQQPPVNHHLHPDAAYSSKKKAMSFSEGVHGFTNEDILAGEKNEWTVGGDMLNRENTFGPKHRNSYFEYDTWGGGDDQNFKKFNEYTKHGNGGQNKPRVPKLRRMSAAAFNFLSNNIAPKWFADKLADGNSGGGGQTWNDDPRHRLSLNDDQGYGYGSTHNGISAVNRTSAPVQYHHRGSQGLQVVPDPHVYGSSAPENQRHRRLSSPDPVLAHCANTIAVADFLMTLQRSLDGSSVTGQQPPLSSGTHHVANRSAVTGGGFASVIRHERRSPLFTLFQDRPRRASGESWQYSSLTSIVSSTSSTVANTTTTTPVTDDCTINAVLEQPAAAATTRRSKKKRTRRFSIRPTVGTTEPNGGVRCWTTSGTNNTTCGTTDDSALKGRGAAIGLGAGYIGAGGGDVRLNIED</sequence>
<dbReference type="CTD" id="32020"/>
<proteinExistence type="predicted"/>
<name>A0A8R2JPL0_ACYPI</name>
<feature type="chain" id="PRO_5035804144" evidence="2">
    <location>
        <begin position="20"/>
        <end position="600"/>
    </location>
</feature>
<keyword evidence="2" id="KW-0732">Signal</keyword>
<dbReference type="GeneID" id="100570273"/>
<dbReference type="OrthoDB" id="297496at2759"/>
<evidence type="ECO:0000313" key="4">
    <source>
        <dbReference type="Proteomes" id="UP000007819"/>
    </source>
</evidence>
<dbReference type="Proteomes" id="UP000007819">
    <property type="component" value="Chromosome A1"/>
</dbReference>
<evidence type="ECO:0000256" key="2">
    <source>
        <dbReference type="SAM" id="SignalP"/>
    </source>
</evidence>
<feature type="region of interest" description="Disordered" evidence="1">
    <location>
        <begin position="179"/>
        <end position="212"/>
    </location>
</feature>
<protein>
    <submittedName>
        <fullName evidence="3">Uncharacterized protein</fullName>
    </submittedName>
</protein>
<accession>A0A8R2JPL0</accession>
<keyword evidence="4" id="KW-1185">Reference proteome</keyword>
<feature type="region of interest" description="Disordered" evidence="1">
    <location>
        <begin position="323"/>
        <end position="355"/>
    </location>
</feature>
<dbReference type="RefSeq" id="XP_029343270.1">
    <property type="nucleotide sequence ID" value="XM_029487410.1"/>
</dbReference>
<dbReference type="AlphaFoldDB" id="A0A8R2JPL0"/>
<evidence type="ECO:0000256" key="1">
    <source>
        <dbReference type="SAM" id="MobiDB-lite"/>
    </source>
</evidence>
<feature type="signal peptide" evidence="2">
    <location>
        <begin position="1"/>
        <end position="19"/>
    </location>
</feature>
<organism evidence="3 4">
    <name type="scientific">Acyrthosiphon pisum</name>
    <name type="common">Pea aphid</name>
    <dbReference type="NCBI Taxonomy" id="7029"/>
    <lineage>
        <taxon>Eukaryota</taxon>
        <taxon>Metazoa</taxon>
        <taxon>Ecdysozoa</taxon>
        <taxon>Arthropoda</taxon>
        <taxon>Hexapoda</taxon>
        <taxon>Insecta</taxon>
        <taxon>Pterygota</taxon>
        <taxon>Neoptera</taxon>
        <taxon>Paraneoptera</taxon>
        <taxon>Hemiptera</taxon>
        <taxon>Sternorrhyncha</taxon>
        <taxon>Aphidomorpha</taxon>
        <taxon>Aphidoidea</taxon>
        <taxon>Aphididae</taxon>
        <taxon>Macrosiphini</taxon>
        <taxon>Acyrthosiphon</taxon>
    </lineage>
</organism>
<dbReference type="EnsemblMetazoa" id="XM_029487410.1">
    <property type="protein sequence ID" value="XP_029343270.1"/>
    <property type="gene ID" value="LOC100570273"/>
</dbReference>
<reference evidence="4" key="1">
    <citation type="submission" date="2010-06" db="EMBL/GenBank/DDBJ databases">
        <authorList>
            <person name="Jiang H."/>
            <person name="Abraham K."/>
            <person name="Ali S."/>
            <person name="Alsbrooks S.L."/>
            <person name="Anim B.N."/>
            <person name="Anosike U.S."/>
            <person name="Attaway T."/>
            <person name="Bandaranaike D.P."/>
            <person name="Battles P.K."/>
            <person name="Bell S.N."/>
            <person name="Bell A.V."/>
            <person name="Beltran B."/>
            <person name="Bickham C."/>
            <person name="Bustamante Y."/>
            <person name="Caleb T."/>
            <person name="Canada A."/>
            <person name="Cardenas V."/>
            <person name="Carter K."/>
            <person name="Chacko J."/>
            <person name="Chandrabose M.N."/>
            <person name="Chavez D."/>
            <person name="Chavez A."/>
            <person name="Chen L."/>
            <person name="Chu H.-S."/>
            <person name="Claassen K.J."/>
            <person name="Cockrell R."/>
            <person name="Collins M."/>
            <person name="Cooper J.A."/>
            <person name="Cree A."/>
            <person name="Curry S.M."/>
            <person name="Da Y."/>
            <person name="Dao M.D."/>
            <person name="Das B."/>
            <person name="Davila M.-L."/>
            <person name="Davy-Carroll L."/>
            <person name="Denson S."/>
            <person name="Dinh H."/>
            <person name="Ebong V.E."/>
            <person name="Edwards J.R."/>
            <person name="Egan A."/>
            <person name="El-Daye J."/>
            <person name="Escobedo L."/>
            <person name="Fernandez S."/>
            <person name="Fernando P.R."/>
            <person name="Flagg N."/>
            <person name="Forbes L.D."/>
            <person name="Fowler R.G."/>
            <person name="Fu Q."/>
            <person name="Gabisi R.A."/>
            <person name="Ganer J."/>
            <person name="Garbino Pronczuk A."/>
            <person name="Garcia R.M."/>
            <person name="Garner T."/>
            <person name="Garrett T.E."/>
            <person name="Gonzalez D.A."/>
            <person name="Hamid H."/>
            <person name="Hawkins E.S."/>
            <person name="Hirani K."/>
            <person name="Hogues M.E."/>
            <person name="Hollins B."/>
            <person name="Hsiao C.-H."/>
            <person name="Jabil R."/>
            <person name="James M.L."/>
            <person name="Jhangiani S.N."/>
            <person name="Johnson B."/>
            <person name="Johnson Q."/>
            <person name="Joshi V."/>
            <person name="Kalu J.B."/>
            <person name="Kam C."/>
            <person name="Kashfia A."/>
            <person name="Keebler J."/>
            <person name="Kisamo H."/>
            <person name="Kovar C.L."/>
            <person name="Lago L.A."/>
            <person name="Lai C.-Y."/>
            <person name="Laidlaw J."/>
            <person name="Lara F."/>
            <person name="Le T.-K."/>
            <person name="Lee S.L."/>
            <person name="Legall F.H."/>
            <person name="Lemon S.J."/>
            <person name="Lewis L.R."/>
            <person name="Li B."/>
            <person name="Liu Y."/>
            <person name="Liu Y.-S."/>
            <person name="Lopez J."/>
            <person name="Lozado R.J."/>
            <person name="Lu J."/>
            <person name="Madu R.C."/>
            <person name="Maheshwari M."/>
            <person name="Maheshwari R."/>
            <person name="Malloy K."/>
            <person name="Martinez E."/>
            <person name="Mathew T."/>
            <person name="Mercado I.C."/>
            <person name="Mercado C."/>
            <person name="Meyer B."/>
            <person name="Montgomery K."/>
            <person name="Morgan M.B."/>
            <person name="Munidasa M."/>
            <person name="Nazareth L.V."/>
            <person name="Nelson J."/>
            <person name="Ng B.M."/>
            <person name="Nguyen N.B."/>
            <person name="Nguyen P.Q."/>
            <person name="Nguyen T."/>
            <person name="Obregon M."/>
            <person name="Okwuonu G.O."/>
            <person name="Onwere C.G."/>
            <person name="Orozco G."/>
            <person name="Parra A."/>
            <person name="Patel S."/>
            <person name="Patil S."/>
            <person name="Perez A."/>
            <person name="Perez Y."/>
            <person name="Pham C."/>
            <person name="Primus E.L."/>
            <person name="Pu L.-L."/>
            <person name="Puazo M."/>
            <person name="Qin X."/>
            <person name="Quiroz J.B."/>
            <person name="Reese J."/>
            <person name="Richards S."/>
            <person name="Rives C.M."/>
            <person name="Robberts R."/>
            <person name="Ruiz S.J."/>
            <person name="Ruiz M.J."/>
            <person name="Santibanez J."/>
            <person name="Schneider B.W."/>
            <person name="Sisson I."/>
            <person name="Smith M."/>
            <person name="Sodergren E."/>
            <person name="Song X.-Z."/>
            <person name="Song B.B."/>
            <person name="Summersgill H."/>
            <person name="Thelus R."/>
            <person name="Thornton R.D."/>
            <person name="Trejos Z.Y."/>
            <person name="Usmani K."/>
            <person name="Vattathil S."/>
            <person name="Villasana D."/>
            <person name="Walker D.L."/>
            <person name="Wang S."/>
            <person name="Wang K."/>
            <person name="White C.S."/>
            <person name="Williams A.C."/>
            <person name="Williamson J."/>
            <person name="Wilson K."/>
            <person name="Woghiren I.O."/>
            <person name="Woodworth J.R."/>
            <person name="Worley K.C."/>
            <person name="Wright R.A."/>
            <person name="Wu W."/>
            <person name="Young L."/>
            <person name="Zhang L."/>
            <person name="Zhang J."/>
            <person name="Zhu Y."/>
            <person name="Muzny D.M."/>
            <person name="Weinstock G."/>
            <person name="Gibbs R.A."/>
        </authorList>
    </citation>
    <scope>NUCLEOTIDE SEQUENCE [LARGE SCALE GENOMIC DNA]</scope>
    <source>
        <strain evidence="4">LSR1</strain>
    </source>
</reference>
<reference evidence="3" key="2">
    <citation type="submission" date="2022-06" db="UniProtKB">
        <authorList>
            <consortium name="EnsemblMetazoa"/>
        </authorList>
    </citation>
    <scope>IDENTIFICATION</scope>
</reference>
<evidence type="ECO:0000313" key="3">
    <source>
        <dbReference type="EnsemblMetazoa" id="XP_029343270.1"/>
    </source>
</evidence>